<dbReference type="AlphaFoldDB" id="A0A0V0YZF1"/>
<dbReference type="EMBL" id="JYDQ01001237">
    <property type="protein sequence ID" value="KRY05558.1"/>
    <property type="molecule type" value="Genomic_DNA"/>
</dbReference>
<sequence length="133" mass="14078">LVVKRSKCGSNEWPNPEDPLVIPSVSPVVDNGSSEAPGWVDASPSDGDCGQVNKEYSKPNWKRCKDRNMRISCISLGISSREDCVNEDKGADNLSSKPVALSVSRAHNVGASIIGHVKAPLEALDNAGTTYGA</sequence>
<protein>
    <submittedName>
        <fullName evidence="2">Uncharacterized protein</fullName>
    </submittedName>
</protein>
<evidence type="ECO:0000313" key="3">
    <source>
        <dbReference type="Proteomes" id="UP000054783"/>
    </source>
</evidence>
<comment type="caution">
    <text evidence="2">The sequence shown here is derived from an EMBL/GenBank/DDBJ whole genome shotgun (WGS) entry which is preliminary data.</text>
</comment>
<feature type="non-terminal residue" evidence="2">
    <location>
        <position position="133"/>
    </location>
</feature>
<keyword evidence="3" id="KW-1185">Reference proteome</keyword>
<accession>A0A0V0YZF1</accession>
<reference evidence="2 3" key="1">
    <citation type="submission" date="2015-01" db="EMBL/GenBank/DDBJ databases">
        <title>Evolution of Trichinella species and genotypes.</title>
        <authorList>
            <person name="Korhonen P.K."/>
            <person name="Edoardo P."/>
            <person name="Giuseppe L.R."/>
            <person name="Gasser R.B."/>
        </authorList>
    </citation>
    <scope>NUCLEOTIDE SEQUENCE [LARGE SCALE GENOMIC DNA]</scope>
    <source>
        <strain evidence="2">ISS2496</strain>
    </source>
</reference>
<feature type="region of interest" description="Disordered" evidence="1">
    <location>
        <begin position="1"/>
        <end position="46"/>
    </location>
</feature>
<name>A0A0V0YZF1_9BILA</name>
<gene>
    <name evidence="2" type="ORF">T12_13101</name>
</gene>
<feature type="non-terminal residue" evidence="2">
    <location>
        <position position="1"/>
    </location>
</feature>
<organism evidence="2 3">
    <name type="scientific">Trichinella patagoniensis</name>
    <dbReference type="NCBI Taxonomy" id="990121"/>
    <lineage>
        <taxon>Eukaryota</taxon>
        <taxon>Metazoa</taxon>
        <taxon>Ecdysozoa</taxon>
        <taxon>Nematoda</taxon>
        <taxon>Enoplea</taxon>
        <taxon>Dorylaimia</taxon>
        <taxon>Trichinellida</taxon>
        <taxon>Trichinellidae</taxon>
        <taxon>Trichinella</taxon>
    </lineage>
</organism>
<dbReference type="Proteomes" id="UP000054783">
    <property type="component" value="Unassembled WGS sequence"/>
</dbReference>
<proteinExistence type="predicted"/>
<evidence type="ECO:0000256" key="1">
    <source>
        <dbReference type="SAM" id="MobiDB-lite"/>
    </source>
</evidence>
<evidence type="ECO:0000313" key="2">
    <source>
        <dbReference type="EMBL" id="KRY05558.1"/>
    </source>
</evidence>